<comment type="caution">
    <text evidence="2">The sequence shown here is derived from an EMBL/GenBank/DDBJ whole genome shotgun (WGS) entry which is preliminary data.</text>
</comment>
<dbReference type="RefSeq" id="WP_066784062.1">
    <property type="nucleotide sequence ID" value="NZ_LWQS01000038.1"/>
</dbReference>
<feature type="transmembrane region" description="Helical" evidence="1">
    <location>
        <begin position="51"/>
        <end position="72"/>
    </location>
</feature>
<dbReference type="STRING" id="1707952.A6A03_00280"/>
<name>A0A178MGJ9_9CHLR</name>
<dbReference type="EMBL" id="LWQS01000038">
    <property type="protein sequence ID" value="OAN47218.1"/>
    <property type="molecule type" value="Genomic_DNA"/>
</dbReference>
<evidence type="ECO:0000313" key="3">
    <source>
        <dbReference type="Proteomes" id="UP000078287"/>
    </source>
</evidence>
<feature type="transmembrane region" description="Helical" evidence="1">
    <location>
        <begin position="195"/>
        <end position="214"/>
    </location>
</feature>
<reference evidence="2 3" key="1">
    <citation type="submission" date="2016-04" db="EMBL/GenBank/DDBJ databases">
        <title>Chloroflexus islandicus sp. nov., a thermophilic filamentous anoxygenic phototrophic bacterium from geyser Strokkur (Iceland).</title>
        <authorList>
            <person name="Gaisin V.A."/>
            <person name="Kalashnikov A.M."/>
            <person name="Sukhacheva M.V."/>
            <person name="Grouzdev D.S."/>
            <person name="Ivanov T.M."/>
            <person name="Kuznetsov B."/>
            <person name="Gorlenko V.M."/>
        </authorList>
    </citation>
    <scope>NUCLEOTIDE SEQUENCE [LARGE SCALE GENOMIC DNA]</scope>
    <source>
        <strain evidence="3">isl-2</strain>
    </source>
</reference>
<dbReference type="OrthoDB" id="153887at2"/>
<feature type="transmembrane region" description="Helical" evidence="1">
    <location>
        <begin position="162"/>
        <end position="183"/>
    </location>
</feature>
<sequence length="259" mass="27720">MMRSIEQAVRLAGFTLLEYLRSGRVLLEVAAAVACYVVLLRPTGTPMSAGYLFTVLGLFSPALAIVTTSYMISLGDRPQGYIVLAHNVSRGAYLIGLFFAAVTVVLAMYGTLCILVALINRATDLDLTGWLLATLPLVLNVGLVAALTILLSPLVLGTGWRLFVLALVAIALSSNVIGGPVINQLTEINPLLVDVLRAIQTILSGPLVPVFYGYQLSISRAFAQMAAWSNLLAQCSLLLAFLGLARYAFNQRDLLFSAS</sequence>
<evidence type="ECO:0000313" key="2">
    <source>
        <dbReference type="EMBL" id="OAN47218.1"/>
    </source>
</evidence>
<feature type="transmembrane region" description="Helical" evidence="1">
    <location>
        <begin position="92"/>
        <end position="118"/>
    </location>
</feature>
<protein>
    <submittedName>
        <fullName evidence="2">Uncharacterized protein</fullName>
    </submittedName>
</protein>
<gene>
    <name evidence="2" type="ORF">A6A03_00280</name>
</gene>
<organism evidence="2 3">
    <name type="scientific">Chloroflexus islandicus</name>
    <dbReference type="NCBI Taxonomy" id="1707952"/>
    <lineage>
        <taxon>Bacteria</taxon>
        <taxon>Bacillati</taxon>
        <taxon>Chloroflexota</taxon>
        <taxon>Chloroflexia</taxon>
        <taxon>Chloroflexales</taxon>
        <taxon>Chloroflexineae</taxon>
        <taxon>Chloroflexaceae</taxon>
        <taxon>Chloroflexus</taxon>
    </lineage>
</organism>
<dbReference type="AlphaFoldDB" id="A0A178MGJ9"/>
<evidence type="ECO:0000256" key="1">
    <source>
        <dbReference type="SAM" id="Phobius"/>
    </source>
</evidence>
<keyword evidence="1" id="KW-1133">Transmembrane helix</keyword>
<accession>A0A178MGJ9</accession>
<keyword evidence="1" id="KW-0472">Membrane</keyword>
<keyword evidence="3" id="KW-1185">Reference proteome</keyword>
<feature type="transmembrane region" description="Helical" evidence="1">
    <location>
        <begin position="130"/>
        <end position="156"/>
    </location>
</feature>
<proteinExistence type="predicted"/>
<dbReference type="Proteomes" id="UP000078287">
    <property type="component" value="Unassembled WGS sequence"/>
</dbReference>
<feature type="transmembrane region" description="Helical" evidence="1">
    <location>
        <begin position="20"/>
        <end position="39"/>
    </location>
</feature>
<feature type="transmembrane region" description="Helical" evidence="1">
    <location>
        <begin position="226"/>
        <end position="249"/>
    </location>
</feature>
<keyword evidence="1" id="KW-0812">Transmembrane</keyword>